<dbReference type="WBParaSite" id="ASIM_0001531101-mRNA-1">
    <property type="protein sequence ID" value="ASIM_0001531101-mRNA-1"/>
    <property type="gene ID" value="ASIM_0001531101"/>
</dbReference>
<dbReference type="PROSITE" id="PS51257">
    <property type="entry name" value="PROKAR_LIPOPROTEIN"/>
    <property type="match status" value="1"/>
</dbReference>
<evidence type="ECO:0000313" key="4">
    <source>
        <dbReference type="WBParaSite" id="ASIM_0001531101-mRNA-1"/>
    </source>
</evidence>
<reference evidence="4" key="1">
    <citation type="submission" date="2017-02" db="UniProtKB">
        <authorList>
            <consortium name="WormBaseParasite"/>
        </authorList>
    </citation>
    <scope>IDENTIFICATION</scope>
</reference>
<dbReference type="AlphaFoldDB" id="A0A0M3K2Y4"/>
<proteinExistence type="predicted"/>
<gene>
    <name evidence="2" type="ORF">ASIM_LOCUS14721</name>
</gene>
<feature type="signal peptide" evidence="1">
    <location>
        <begin position="1"/>
        <end position="24"/>
    </location>
</feature>
<reference evidence="2 3" key="2">
    <citation type="submission" date="2018-11" db="EMBL/GenBank/DDBJ databases">
        <authorList>
            <consortium name="Pathogen Informatics"/>
        </authorList>
    </citation>
    <scope>NUCLEOTIDE SEQUENCE [LARGE SCALE GENOMIC DNA]</scope>
</reference>
<keyword evidence="1" id="KW-0732">Signal</keyword>
<evidence type="ECO:0000256" key="1">
    <source>
        <dbReference type="SAM" id="SignalP"/>
    </source>
</evidence>
<dbReference type="Proteomes" id="UP000267096">
    <property type="component" value="Unassembled WGS sequence"/>
</dbReference>
<protein>
    <submittedName>
        <fullName evidence="2 4">Uncharacterized protein</fullName>
    </submittedName>
</protein>
<name>A0A0M3K2Y4_ANISI</name>
<organism evidence="4">
    <name type="scientific">Anisakis simplex</name>
    <name type="common">Herring worm</name>
    <dbReference type="NCBI Taxonomy" id="6269"/>
    <lineage>
        <taxon>Eukaryota</taxon>
        <taxon>Metazoa</taxon>
        <taxon>Ecdysozoa</taxon>
        <taxon>Nematoda</taxon>
        <taxon>Chromadorea</taxon>
        <taxon>Rhabditida</taxon>
        <taxon>Spirurina</taxon>
        <taxon>Ascaridomorpha</taxon>
        <taxon>Ascaridoidea</taxon>
        <taxon>Anisakidae</taxon>
        <taxon>Anisakis</taxon>
        <taxon>Anisakis simplex complex</taxon>
    </lineage>
</organism>
<accession>A0A0M3K2Y4</accession>
<evidence type="ECO:0000313" key="2">
    <source>
        <dbReference type="EMBL" id="VDK53171.1"/>
    </source>
</evidence>
<keyword evidence="3" id="KW-1185">Reference proteome</keyword>
<feature type="chain" id="PRO_5043121215" evidence="1">
    <location>
        <begin position="25"/>
        <end position="166"/>
    </location>
</feature>
<dbReference type="EMBL" id="UYRR01031896">
    <property type="protein sequence ID" value="VDK53171.1"/>
    <property type="molecule type" value="Genomic_DNA"/>
</dbReference>
<sequence length="166" mass="16195">MHRQSGSVLLVITVTLLISSQSRAQFNCGAFGGGCTSPVIQPPCGGAGGGGGGFNPGMIQPNMALNRRIANSLSQSGCSSGGIQPYWMGGAASQQQRQQGARTFIISPNQMPFIGGGGMGGGIGGGFGLGGGGGGGMGGGMGVGGQSAFGNMICQMIPSTSFCNQG</sequence>
<evidence type="ECO:0000313" key="3">
    <source>
        <dbReference type="Proteomes" id="UP000267096"/>
    </source>
</evidence>